<reference evidence="1 2" key="1">
    <citation type="submission" date="2019-06" db="EMBL/GenBank/DDBJ databases">
        <title>Emergence of pandrug resistant Empedobacter falsenii in China.</title>
        <authorList>
            <person name="Dong N."/>
            <person name="Chen S."/>
            <person name="Zhang R."/>
        </authorList>
    </citation>
    <scope>NUCLEOTIDE SEQUENCE [LARGE SCALE GENOMIC DNA]</scope>
    <source>
        <strain evidence="1 2">1681-1</strain>
    </source>
</reference>
<dbReference type="KEGG" id="efal:FH779_03470"/>
<dbReference type="Proteomes" id="UP000510643">
    <property type="component" value="Chromosome"/>
</dbReference>
<evidence type="ECO:0000313" key="1">
    <source>
        <dbReference type="EMBL" id="QLL57204.1"/>
    </source>
</evidence>
<organism evidence="1 2">
    <name type="scientific">Empedobacter falsenii</name>
    <dbReference type="NCBI Taxonomy" id="343874"/>
    <lineage>
        <taxon>Bacteria</taxon>
        <taxon>Pseudomonadati</taxon>
        <taxon>Bacteroidota</taxon>
        <taxon>Flavobacteriia</taxon>
        <taxon>Flavobacteriales</taxon>
        <taxon>Weeksellaceae</taxon>
        <taxon>Empedobacter</taxon>
    </lineage>
</organism>
<protein>
    <recommendedName>
        <fullName evidence="3">T9SS type A sorting domain-containing protein</fullName>
    </recommendedName>
</protein>
<sequence length="727" mass="81997">MKKNLLYYKFTILFFFGFVFSLAQNLPYTEDFEHATNDSYSFTSNGKLFKIESSPTSRYPQGTFRVQGNYPGTGWNGLTIDNKYIDNDGAAEFGVNPSFKLKSEGFNFTSQNFYLFLADYNLQQFPFITPVPIIINGKENGTIIFTAVYIPLNALMMNGYIQVNLKNINGIDYSNYVINELEISTSNPANYVGLDAFTWTEVTPSLPTIWENGVWSDGEPTLTKDAILRASYPHDLVAKTLTFEADVTVPSGVTYTVDRNVSNTSHQVVFDHGAYLMQQNDNAVNIGNISFKRQSELIYRLETLDWSSPVLGQNILALSPKTLQNRFYRYDESTNDWIANINAADIFQKGEYIAFRAPNNFNNYGEGVAKPFEGTFTGVPNNGSVLMMLTKNKFGNNAVGNPYPSPIDLKKVISFNSGMSTISNVFVWTHKKPIVNGEFSGDNWMIYNDQMGWSDPTVTSTTIGVGQGFIVQAESKVVSPTPTSIPFIFNNGMRVTGNEVISYKTKEDDKFWLSLKQNNETLNSTLIGYKEGSSKQYEKVFDAEPMQVYPGIYSMIDQKEMSIQGRGAEFDEKDQFDLVVNILTAENYTISLAKTNGIFSQGQSIYLVDKELNKITDLSKGDYNFISDKGYFANRFEIVYTNSLLHTTDLNEKNKLNVYTENHIVHIQSTEKLKTVKVYNLEGSLVKSISSLNTFETHFDLSTSTKIYVIWVESYDGTKISKKIIVK</sequence>
<dbReference type="GeneID" id="78400497"/>
<evidence type="ECO:0000313" key="2">
    <source>
        <dbReference type="Proteomes" id="UP000510643"/>
    </source>
</evidence>
<accession>A0A7H9DQ13</accession>
<dbReference type="EMBL" id="CP040908">
    <property type="protein sequence ID" value="QLL57204.1"/>
    <property type="molecule type" value="Genomic_DNA"/>
</dbReference>
<gene>
    <name evidence="1" type="ORF">FH779_03470</name>
</gene>
<name>A0A7H9DQ13_9FLAO</name>
<keyword evidence="2" id="KW-1185">Reference proteome</keyword>
<dbReference type="AlphaFoldDB" id="A0A7H9DQ13"/>
<dbReference type="RefSeq" id="WP_180906070.1">
    <property type="nucleotide sequence ID" value="NZ_CP040908.1"/>
</dbReference>
<proteinExistence type="predicted"/>
<evidence type="ECO:0008006" key="3">
    <source>
        <dbReference type="Google" id="ProtNLM"/>
    </source>
</evidence>